<dbReference type="Proteomes" id="UP000540506">
    <property type="component" value="Unassembled WGS sequence"/>
</dbReference>
<reference evidence="1 2" key="1">
    <citation type="submission" date="2020-08" db="EMBL/GenBank/DDBJ databases">
        <title>Sequencing the genomes of 1000 actinobacteria strains.</title>
        <authorList>
            <person name="Klenk H.-P."/>
        </authorList>
    </citation>
    <scope>NUCLEOTIDE SEQUENCE [LARGE SCALE GENOMIC DNA]</scope>
    <source>
        <strain evidence="1 2">DSM 41654</strain>
    </source>
</reference>
<dbReference type="AlphaFoldDB" id="A0A7W7VTX7"/>
<evidence type="ECO:0000313" key="1">
    <source>
        <dbReference type="EMBL" id="MBB4921885.1"/>
    </source>
</evidence>
<evidence type="ECO:0000313" key="2">
    <source>
        <dbReference type="Proteomes" id="UP000540506"/>
    </source>
</evidence>
<dbReference type="EMBL" id="JACHJV010000001">
    <property type="protein sequence ID" value="MBB4921885.1"/>
    <property type="molecule type" value="Genomic_DNA"/>
</dbReference>
<protein>
    <submittedName>
        <fullName evidence="1">Uncharacterized protein</fullName>
    </submittedName>
</protein>
<keyword evidence="2" id="KW-1185">Reference proteome</keyword>
<sequence>MPVLVDHSAEPIVSAYVQAGDPSGISDRLGHHAQWCGLVHGLMGPVRVVMPLELAQGMA</sequence>
<gene>
    <name evidence="1" type="ORF">FHR34_000878</name>
</gene>
<proteinExistence type="predicted"/>
<comment type="caution">
    <text evidence="1">The sequence shown here is derived from an EMBL/GenBank/DDBJ whole genome shotgun (WGS) entry which is preliminary data.</text>
</comment>
<organism evidence="1 2">
    <name type="scientific">Kitasatospora kifunensis</name>
    <name type="common">Streptomyces kifunensis</name>
    <dbReference type="NCBI Taxonomy" id="58351"/>
    <lineage>
        <taxon>Bacteria</taxon>
        <taxon>Bacillati</taxon>
        <taxon>Actinomycetota</taxon>
        <taxon>Actinomycetes</taxon>
        <taxon>Kitasatosporales</taxon>
        <taxon>Streptomycetaceae</taxon>
        <taxon>Kitasatospora</taxon>
    </lineage>
</organism>
<accession>A0A7W7VTX7</accession>
<name>A0A7W7VTX7_KITKI</name>